<evidence type="ECO:0000313" key="2">
    <source>
        <dbReference type="EMBL" id="WQD80174.1"/>
    </source>
</evidence>
<dbReference type="Proteomes" id="UP001325479">
    <property type="component" value="Chromosome"/>
</dbReference>
<feature type="compositionally biased region" description="Acidic residues" evidence="1">
    <location>
        <begin position="19"/>
        <end position="38"/>
    </location>
</feature>
<name>A0ABZ0WRZ9_9BURK</name>
<proteinExistence type="predicted"/>
<gene>
    <name evidence="2" type="ORF">U0042_11085</name>
</gene>
<accession>A0ABZ0WRZ9</accession>
<organism evidence="2 3">
    <name type="scientific">Paraburkholderia kururiensis</name>
    <dbReference type="NCBI Taxonomy" id="984307"/>
    <lineage>
        <taxon>Bacteria</taxon>
        <taxon>Pseudomonadati</taxon>
        <taxon>Pseudomonadota</taxon>
        <taxon>Betaproteobacteria</taxon>
        <taxon>Burkholderiales</taxon>
        <taxon>Burkholderiaceae</taxon>
        <taxon>Paraburkholderia</taxon>
    </lineage>
</organism>
<sequence>MSIDTRRVTQGSEAGEAFELVEAEDAEGGTAEDAEDGPGDVAGYADAATWDMAELHWFIVG</sequence>
<dbReference type="EMBL" id="CP139965">
    <property type="protein sequence ID" value="WQD80174.1"/>
    <property type="molecule type" value="Genomic_DNA"/>
</dbReference>
<keyword evidence="3" id="KW-1185">Reference proteome</keyword>
<reference evidence="2 3" key="1">
    <citation type="submission" date="2023-12" db="EMBL/GenBank/DDBJ databases">
        <title>Genome sequencing and assembly of bacterial species from a model synthetic community.</title>
        <authorList>
            <person name="Hogle S.L."/>
        </authorList>
    </citation>
    <scope>NUCLEOTIDE SEQUENCE [LARGE SCALE GENOMIC DNA]</scope>
    <source>
        <strain evidence="2 3">HAMBI 2494</strain>
    </source>
</reference>
<feature type="region of interest" description="Disordered" evidence="1">
    <location>
        <begin position="1"/>
        <end position="40"/>
    </location>
</feature>
<evidence type="ECO:0000256" key="1">
    <source>
        <dbReference type="SAM" id="MobiDB-lite"/>
    </source>
</evidence>
<evidence type="ECO:0000313" key="3">
    <source>
        <dbReference type="Proteomes" id="UP001325479"/>
    </source>
</evidence>
<protein>
    <submittedName>
        <fullName evidence="2">Uncharacterized protein</fullName>
    </submittedName>
</protein>
<dbReference type="RefSeq" id="WP_232833354.1">
    <property type="nucleotide sequence ID" value="NZ_CP139965.1"/>
</dbReference>